<dbReference type="PANTHER" id="PTHR34826:SF2">
    <property type="entry name" value="UPF0590 PROTEIN C409.17C"/>
    <property type="match status" value="1"/>
</dbReference>
<dbReference type="Pfam" id="PF08588">
    <property type="entry name" value="Duc1"/>
    <property type="match status" value="1"/>
</dbReference>
<proteinExistence type="predicted"/>
<feature type="compositionally biased region" description="Gly residues" evidence="1">
    <location>
        <begin position="512"/>
        <end position="523"/>
    </location>
</feature>
<feature type="region of interest" description="Disordered" evidence="1">
    <location>
        <begin position="496"/>
        <end position="523"/>
    </location>
</feature>
<organism evidence="3 4">
    <name type="scientific">Raphidocelis subcapitata</name>
    <dbReference type="NCBI Taxonomy" id="307507"/>
    <lineage>
        <taxon>Eukaryota</taxon>
        <taxon>Viridiplantae</taxon>
        <taxon>Chlorophyta</taxon>
        <taxon>core chlorophytes</taxon>
        <taxon>Chlorophyceae</taxon>
        <taxon>CS clade</taxon>
        <taxon>Sphaeropleales</taxon>
        <taxon>Selenastraceae</taxon>
        <taxon>Raphidocelis</taxon>
    </lineage>
</organism>
<feature type="compositionally biased region" description="Basic and acidic residues" evidence="1">
    <location>
        <begin position="496"/>
        <end position="509"/>
    </location>
</feature>
<evidence type="ECO:0000259" key="2">
    <source>
        <dbReference type="Pfam" id="PF08588"/>
    </source>
</evidence>
<dbReference type="OrthoDB" id="42898at2759"/>
<name>A0A2V0NQM7_9CHLO</name>
<dbReference type="EMBL" id="BDRX01000011">
    <property type="protein sequence ID" value="GBF89589.1"/>
    <property type="molecule type" value="Genomic_DNA"/>
</dbReference>
<evidence type="ECO:0000256" key="1">
    <source>
        <dbReference type="SAM" id="MobiDB-lite"/>
    </source>
</evidence>
<sequence>MTEERVGIFKRLKEKRERKKSKADPQQEQQQQQLGAAAGEPLRKVSNDASEASTSQHPAPGGGGGGGAAADSSSIGSSGAAAGGGAAAAGAGGRAASEAGTDWGSAASEFFDDGARGGGGGGGGDIAELSDLDGIASAPAPAGGGAASEAAKRGGGGAPPRAVSITAAASDEPRRPRESDAAASDSAPPTPRKSMFAMLAKSCAANVQPRHKPAVPSLEAMRAASSRPVYLTPDPSVTGIVYNASPDMTQLLPVNTESFVVDSEIFVGKVEVKMRGLATTDASAFDGKRRHLHVAAQGRFKRAVRLAAQCTGQEFNIPIHGGRSAEIILETILRTCAKVFSRTTIVDAHGERPYFLNPLAASAQLVNVALPGEEPEDMWAAEEDCRLVHPALADAAGNPVSSDKRRRWCDEPANIEGLMVDTDLVYTLQLWQHMVDFSTYRISVGGFMSFDICQMMSSQPLQIMVKDIDSGIYSYCMLIWHQRLLYPESEREEARERRATKAREAREARAAAGGGGGVLSRFW</sequence>
<comment type="caution">
    <text evidence="3">The sequence shown here is derived from an EMBL/GenBank/DDBJ whole genome shotgun (WGS) entry which is preliminary data.</text>
</comment>
<evidence type="ECO:0000313" key="3">
    <source>
        <dbReference type="EMBL" id="GBF89589.1"/>
    </source>
</evidence>
<dbReference type="PANTHER" id="PTHR34826">
    <property type="entry name" value="UPF0590 PROTEIN C409.17C"/>
    <property type="match status" value="1"/>
</dbReference>
<feature type="domain" description="Domain of unknown function at the cortex 1" evidence="2">
    <location>
        <begin position="243"/>
        <end position="481"/>
    </location>
</feature>
<dbReference type="AlphaFoldDB" id="A0A2V0NQM7"/>
<accession>A0A2V0NQM7</accession>
<feature type="compositionally biased region" description="Basic and acidic residues" evidence="1">
    <location>
        <begin position="171"/>
        <end position="180"/>
    </location>
</feature>
<dbReference type="Proteomes" id="UP000247498">
    <property type="component" value="Unassembled WGS sequence"/>
</dbReference>
<feature type="compositionally biased region" description="Low complexity" evidence="1">
    <location>
        <begin position="26"/>
        <end position="40"/>
    </location>
</feature>
<dbReference type="InterPro" id="IPR013897">
    <property type="entry name" value="Duc1"/>
</dbReference>
<dbReference type="InParanoid" id="A0A2V0NQM7"/>
<keyword evidence="4" id="KW-1185">Reference proteome</keyword>
<feature type="compositionally biased region" description="Polar residues" evidence="1">
    <location>
        <begin position="47"/>
        <end position="57"/>
    </location>
</feature>
<feature type="compositionally biased region" description="Gly residues" evidence="1">
    <location>
        <begin position="81"/>
        <end position="93"/>
    </location>
</feature>
<gene>
    <name evidence="3" type="ORF">Rsub_02307</name>
</gene>
<reference evidence="3 4" key="1">
    <citation type="journal article" date="2018" name="Sci. Rep.">
        <title>Raphidocelis subcapitata (=Pseudokirchneriella subcapitata) provides an insight into genome evolution and environmental adaptations in the Sphaeropleales.</title>
        <authorList>
            <person name="Suzuki S."/>
            <person name="Yamaguchi H."/>
            <person name="Nakajima N."/>
            <person name="Kawachi M."/>
        </authorList>
    </citation>
    <scope>NUCLEOTIDE SEQUENCE [LARGE SCALE GENOMIC DNA]</scope>
    <source>
        <strain evidence="3 4">NIES-35</strain>
    </source>
</reference>
<protein>
    <recommendedName>
        <fullName evidence="2">Domain of unknown function at the cortex 1 domain-containing protein</fullName>
    </recommendedName>
</protein>
<feature type="compositionally biased region" description="Basic residues" evidence="1">
    <location>
        <begin position="8"/>
        <end position="21"/>
    </location>
</feature>
<feature type="compositionally biased region" description="Gly residues" evidence="1">
    <location>
        <begin position="116"/>
        <end position="125"/>
    </location>
</feature>
<feature type="region of interest" description="Disordered" evidence="1">
    <location>
        <begin position="1"/>
        <end position="193"/>
    </location>
</feature>
<evidence type="ECO:0000313" key="4">
    <source>
        <dbReference type="Proteomes" id="UP000247498"/>
    </source>
</evidence>
<dbReference type="STRING" id="307507.A0A2V0NQM7"/>
<feature type="compositionally biased region" description="Low complexity" evidence="1">
    <location>
        <begin position="69"/>
        <end position="80"/>
    </location>
</feature>